<proteinExistence type="predicted"/>
<feature type="signal peptide" evidence="1">
    <location>
        <begin position="1"/>
        <end position="24"/>
    </location>
</feature>
<accession>A0A1G5GD88</accession>
<dbReference type="OrthoDB" id="9804872at2"/>
<name>A0A1G5GD88_9BACT</name>
<dbReference type="InterPro" id="IPR002931">
    <property type="entry name" value="Transglutaminase-like"/>
</dbReference>
<reference evidence="3 4" key="1">
    <citation type="submission" date="2016-10" db="EMBL/GenBank/DDBJ databases">
        <authorList>
            <person name="de Groot N.N."/>
        </authorList>
    </citation>
    <scope>NUCLEOTIDE SEQUENCE [LARGE SCALE GENOMIC DNA]</scope>
    <source>
        <strain evidence="3 4">AA1</strain>
    </source>
</reference>
<gene>
    <name evidence="3" type="ORF">SAMN05216233_11083</name>
</gene>
<dbReference type="PANTHER" id="PTHR38339">
    <property type="entry name" value="TRANSGLUTAMINASE DOMAIN PROTEIN"/>
    <property type="match status" value="1"/>
</dbReference>
<dbReference type="SUPFAM" id="SSF54001">
    <property type="entry name" value="Cysteine proteinases"/>
    <property type="match status" value="1"/>
</dbReference>
<feature type="chain" id="PRO_5011757869" evidence="1">
    <location>
        <begin position="25"/>
        <end position="341"/>
    </location>
</feature>
<keyword evidence="3" id="KW-0378">Hydrolase</keyword>
<evidence type="ECO:0000259" key="2">
    <source>
        <dbReference type="SMART" id="SM00460"/>
    </source>
</evidence>
<dbReference type="Gene3D" id="3.10.620.30">
    <property type="match status" value="1"/>
</dbReference>
<evidence type="ECO:0000313" key="4">
    <source>
        <dbReference type="Proteomes" id="UP000198870"/>
    </source>
</evidence>
<evidence type="ECO:0000256" key="1">
    <source>
        <dbReference type="SAM" id="SignalP"/>
    </source>
</evidence>
<keyword evidence="4" id="KW-1185">Reference proteome</keyword>
<organism evidence="3 4">
    <name type="scientific">Desulfoluna spongiiphila</name>
    <dbReference type="NCBI Taxonomy" id="419481"/>
    <lineage>
        <taxon>Bacteria</taxon>
        <taxon>Pseudomonadati</taxon>
        <taxon>Thermodesulfobacteriota</taxon>
        <taxon>Desulfobacteria</taxon>
        <taxon>Desulfobacterales</taxon>
        <taxon>Desulfolunaceae</taxon>
        <taxon>Desulfoluna</taxon>
    </lineage>
</organism>
<dbReference type="STRING" id="419481.SAMN05216233_11083"/>
<dbReference type="RefSeq" id="WP_092211364.1">
    <property type="nucleotide sequence ID" value="NZ_FMUX01000010.1"/>
</dbReference>
<keyword evidence="1" id="KW-0732">Signal</keyword>
<dbReference type="GO" id="GO:0006508">
    <property type="term" value="P:proteolysis"/>
    <property type="evidence" value="ECO:0007669"/>
    <property type="project" value="UniProtKB-KW"/>
</dbReference>
<dbReference type="GO" id="GO:0008233">
    <property type="term" value="F:peptidase activity"/>
    <property type="evidence" value="ECO:0007669"/>
    <property type="project" value="UniProtKB-KW"/>
</dbReference>
<keyword evidence="3" id="KW-0645">Protease</keyword>
<dbReference type="PANTHER" id="PTHR38339:SF1">
    <property type="entry name" value="TRANSGLUTAMINASE-LIKE DOMAIN-CONTAINING PROTEIN"/>
    <property type="match status" value="1"/>
</dbReference>
<protein>
    <submittedName>
        <fullName evidence="3">Transglutaminase-like enzyme, putative cysteine protease</fullName>
    </submittedName>
</protein>
<dbReference type="Pfam" id="PF01841">
    <property type="entry name" value="Transglut_core"/>
    <property type="match status" value="1"/>
</dbReference>
<dbReference type="AlphaFoldDB" id="A0A1G5GD88"/>
<sequence>MKPKSILILTALLIGLLIATTTHAAAPSGVVTLNLSPAVEAPNQAVKLWVPYPMSDAFQTITDVRVTGNFDASQVLRDPGSGAVYLYATWDKAGKKPSASLSFHVSQTDRRNTQLTEVDAPFPVPVNKYRESTTWVPAADVEMQGIAAKAVKGKEGTLEKAKAVYDWVVENTYRDPKVKGCGLGIPSRTLNECGGGGKCADLSTVFVTLARAAGIPARDVYGLRLSSPKEGDITSAFHCWAEFYLPGTGWVMVDPADVRKMMLVHNVKLKDADEWRRFFWGGDDLFRVVLQKDARGAALEGASAPLNYFMYPAAEVDGKMLNYFDSKAFHYNVTFAADAGK</sequence>
<dbReference type="EMBL" id="FMUX01000010">
    <property type="protein sequence ID" value="SCY49311.1"/>
    <property type="molecule type" value="Genomic_DNA"/>
</dbReference>
<dbReference type="InterPro" id="IPR038765">
    <property type="entry name" value="Papain-like_cys_pep_sf"/>
</dbReference>
<feature type="domain" description="Transglutaminase-like" evidence="2">
    <location>
        <begin position="190"/>
        <end position="257"/>
    </location>
</feature>
<dbReference type="SMART" id="SM00460">
    <property type="entry name" value="TGc"/>
    <property type="match status" value="1"/>
</dbReference>
<dbReference type="Proteomes" id="UP000198870">
    <property type="component" value="Unassembled WGS sequence"/>
</dbReference>
<evidence type="ECO:0000313" key="3">
    <source>
        <dbReference type="EMBL" id="SCY49311.1"/>
    </source>
</evidence>